<keyword evidence="4 9" id="KW-0597">Phosphoprotein</keyword>
<gene>
    <name evidence="15" type="ORF">EDC30_11196</name>
</gene>
<dbReference type="InterPro" id="IPR013655">
    <property type="entry name" value="PAS_fold_3"/>
</dbReference>
<evidence type="ECO:0000256" key="9">
    <source>
        <dbReference type="PROSITE-ProRule" id="PRU00169"/>
    </source>
</evidence>
<dbReference type="SUPFAM" id="SSF47384">
    <property type="entry name" value="Homodimeric domain of signal transducing histidine kinase"/>
    <property type="match status" value="1"/>
</dbReference>
<dbReference type="AlphaFoldDB" id="A0A4R3HSR6"/>
<feature type="domain" description="Response regulatory" evidence="12">
    <location>
        <begin position="513"/>
        <end position="629"/>
    </location>
</feature>
<dbReference type="SMART" id="SM00091">
    <property type="entry name" value="PAS"/>
    <property type="match status" value="1"/>
</dbReference>
<feature type="domain" description="Response regulatory" evidence="12">
    <location>
        <begin position="5"/>
        <end position="122"/>
    </location>
</feature>
<dbReference type="InterPro" id="IPR001789">
    <property type="entry name" value="Sig_transdc_resp-reg_receiver"/>
</dbReference>
<evidence type="ECO:0000259" key="11">
    <source>
        <dbReference type="PROSITE" id="PS50109"/>
    </source>
</evidence>
<dbReference type="InterPro" id="IPR004358">
    <property type="entry name" value="Sig_transdc_His_kin-like_C"/>
</dbReference>
<dbReference type="SMART" id="SM00086">
    <property type="entry name" value="PAC"/>
    <property type="match status" value="1"/>
</dbReference>
<dbReference type="PANTHER" id="PTHR43547">
    <property type="entry name" value="TWO-COMPONENT HISTIDINE KINASE"/>
    <property type="match status" value="1"/>
</dbReference>
<dbReference type="InterPro" id="IPR001610">
    <property type="entry name" value="PAC"/>
</dbReference>
<feature type="domain" description="PAS" evidence="13">
    <location>
        <begin position="134"/>
        <end position="207"/>
    </location>
</feature>
<evidence type="ECO:0000256" key="10">
    <source>
        <dbReference type="SAM" id="Coils"/>
    </source>
</evidence>
<dbReference type="EMBL" id="SLZQ01000011">
    <property type="protein sequence ID" value="TCS35181.1"/>
    <property type="molecule type" value="Genomic_DNA"/>
</dbReference>
<dbReference type="Gene3D" id="3.40.50.2300">
    <property type="match status" value="2"/>
</dbReference>
<dbReference type="InterPro" id="IPR036890">
    <property type="entry name" value="HATPase_C_sf"/>
</dbReference>
<dbReference type="Pfam" id="PF00072">
    <property type="entry name" value="Response_reg"/>
    <property type="match status" value="2"/>
</dbReference>
<feature type="modified residue" description="4-aspartylphosphate" evidence="9">
    <location>
        <position position="54"/>
    </location>
</feature>
<dbReference type="FunFam" id="1.10.287.130:FF:000001">
    <property type="entry name" value="Two-component sensor histidine kinase"/>
    <property type="match status" value="1"/>
</dbReference>
<dbReference type="InterPro" id="IPR000014">
    <property type="entry name" value="PAS"/>
</dbReference>
<dbReference type="InterPro" id="IPR003661">
    <property type="entry name" value="HisK_dim/P_dom"/>
</dbReference>
<keyword evidence="7" id="KW-0902">Two-component regulatory system</keyword>
<dbReference type="InterPro" id="IPR003594">
    <property type="entry name" value="HATPase_dom"/>
</dbReference>
<dbReference type="GO" id="GO:0000155">
    <property type="term" value="F:phosphorelay sensor kinase activity"/>
    <property type="evidence" value="ECO:0007669"/>
    <property type="project" value="InterPro"/>
</dbReference>
<evidence type="ECO:0000256" key="5">
    <source>
        <dbReference type="ARBA" id="ARBA00022679"/>
    </source>
</evidence>
<protein>
    <recommendedName>
        <fullName evidence="3">histidine kinase</fullName>
        <ecNumber evidence="3">2.7.13.3</ecNumber>
    </recommendedName>
</protein>
<dbReference type="OrthoDB" id="9768069at2"/>
<dbReference type="PROSITE" id="PS50113">
    <property type="entry name" value="PAC"/>
    <property type="match status" value="1"/>
</dbReference>
<name>A0A4R3HSR6_PAULE</name>
<evidence type="ECO:0000256" key="8">
    <source>
        <dbReference type="ARBA" id="ARBA00023136"/>
    </source>
</evidence>
<dbReference type="RefSeq" id="WP_132259759.1">
    <property type="nucleotide sequence ID" value="NZ_SLZQ01000011.1"/>
</dbReference>
<dbReference type="InterPro" id="IPR011006">
    <property type="entry name" value="CheY-like_superfamily"/>
</dbReference>
<dbReference type="Gene3D" id="1.10.287.130">
    <property type="match status" value="1"/>
</dbReference>
<dbReference type="SMART" id="SM00448">
    <property type="entry name" value="REC"/>
    <property type="match status" value="2"/>
</dbReference>
<dbReference type="Gene3D" id="6.10.250.690">
    <property type="match status" value="1"/>
</dbReference>
<dbReference type="Gene3D" id="3.30.565.10">
    <property type="entry name" value="Histidine kinase-like ATPase, C-terminal domain"/>
    <property type="match status" value="1"/>
</dbReference>
<dbReference type="CDD" id="cd00082">
    <property type="entry name" value="HisKA"/>
    <property type="match status" value="1"/>
</dbReference>
<evidence type="ECO:0000259" key="12">
    <source>
        <dbReference type="PROSITE" id="PS50110"/>
    </source>
</evidence>
<dbReference type="PRINTS" id="PR00344">
    <property type="entry name" value="BCTRLSENSOR"/>
</dbReference>
<dbReference type="EC" id="2.7.13.3" evidence="3"/>
<evidence type="ECO:0000256" key="6">
    <source>
        <dbReference type="ARBA" id="ARBA00022777"/>
    </source>
</evidence>
<evidence type="ECO:0000313" key="15">
    <source>
        <dbReference type="EMBL" id="TCS35181.1"/>
    </source>
</evidence>
<keyword evidence="6" id="KW-0418">Kinase</keyword>
<dbReference type="Gene3D" id="3.30.450.20">
    <property type="entry name" value="PAS domain"/>
    <property type="match status" value="1"/>
</dbReference>
<dbReference type="SUPFAM" id="SSF55785">
    <property type="entry name" value="PYP-like sensor domain (PAS domain)"/>
    <property type="match status" value="1"/>
</dbReference>
<proteinExistence type="predicted"/>
<dbReference type="SMART" id="SM00388">
    <property type="entry name" value="HisKA"/>
    <property type="match status" value="1"/>
</dbReference>
<dbReference type="CDD" id="cd17580">
    <property type="entry name" value="REC_2_DhkD-like"/>
    <property type="match status" value="1"/>
</dbReference>
<comment type="caution">
    <text evidence="15">The sequence shown here is derived from an EMBL/GenBank/DDBJ whole genome shotgun (WGS) entry which is preliminary data.</text>
</comment>
<keyword evidence="5" id="KW-0808">Transferase</keyword>
<keyword evidence="8" id="KW-0472">Membrane</keyword>
<organism evidence="15 16">
    <name type="scientific">Paucimonas lemoignei</name>
    <name type="common">Pseudomonas lemoignei</name>
    <dbReference type="NCBI Taxonomy" id="29443"/>
    <lineage>
        <taxon>Bacteria</taxon>
        <taxon>Pseudomonadati</taxon>
        <taxon>Pseudomonadota</taxon>
        <taxon>Betaproteobacteria</taxon>
        <taxon>Burkholderiales</taxon>
        <taxon>Burkholderiaceae</taxon>
        <taxon>Paucimonas</taxon>
    </lineage>
</organism>
<dbReference type="InterPro" id="IPR036097">
    <property type="entry name" value="HisK_dim/P_sf"/>
</dbReference>
<evidence type="ECO:0000256" key="2">
    <source>
        <dbReference type="ARBA" id="ARBA00004429"/>
    </source>
</evidence>
<keyword evidence="10" id="KW-0175">Coiled coil</keyword>
<feature type="domain" description="Histidine kinase" evidence="11">
    <location>
        <begin position="272"/>
        <end position="491"/>
    </location>
</feature>
<evidence type="ECO:0000256" key="7">
    <source>
        <dbReference type="ARBA" id="ARBA00023012"/>
    </source>
</evidence>
<evidence type="ECO:0000313" key="16">
    <source>
        <dbReference type="Proteomes" id="UP000295382"/>
    </source>
</evidence>
<dbReference type="PROSITE" id="PS50109">
    <property type="entry name" value="HIS_KIN"/>
    <property type="match status" value="1"/>
</dbReference>
<dbReference type="Pfam" id="PF02518">
    <property type="entry name" value="HATPase_c"/>
    <property type="match status" value="1"/>
</dbReference>
<evidence type="ECO:0000259" key="14">
    <source>
        <dbReference type="PROSITE" id="PS50113"/>
    </source>
</evidence>
<dbReference type="Pfam" id="PF08447">
    <property type="entry name" value="PAS_3"/>
    <property type="match status" value="1"/>
</dbReference>
<sequence length="633" mass="69882">MSTIRILNVDDSDAARYAKTRILQRAGFEIIEACSGGEAIAKAQSEQPDLILLDVKLPDINGFDVCKQIKQNPITEQILILQTSASFVGSLDKVRALEGGADNYLVEPVDPEELVANVKALLRLGRAESQLRESERRFRQIAENVSDVFWMFDCKDQQLLYISPAYERLWQRDKSRLAEQPLDWLEPIHPDDRIRVATAFSRFCESGMFEEEYRLVRPDGQITWIRDRGFPVRDDDPNEVRVARISQDITTSKDAEERLQQADRKKDEFLATLAHELRNPLAPIRNAVELMAIISPQASTSEQRAREVILRQTNHLVRLVDDLLDVSRITHGKVTLRQAPVELKEFVKPAIETAGPIIEARRHEFDAQLPTENVWVQGDAVRLSQVIANLLTNAAKFTPAGGHIVLSAVHSAGKLVLSVTDDGIGVDPQRMQHIFDLFAQAGHAPDRAQDGLGIGLSLVRKLVELHGGTVEVDSKGIGQGSRFTVTLPTILPAEAEPEAKKSNQDVSRSQVRNVLVVDDNVDAANTLSALIRSDGHQCTVANDGPSAIELAKKIHPDIAILDIGLPGMSGYDVANAIKTNPALRSVYLVALSGYGQVHDKQRAADAGFNQHLIKPINLDALKSLGLASAHEEK</sequence>
<evidence type="ECO:0000256" key="1">
    <source>
        <dbReference type="ARBA" id="ARBA00000085"/>
    </source>
</evidence>
<dbReference type="PROSITE" id="PS50110">
    <property type="entry name" value="RESPONSE_REGULATORY"/>
    <property type="match status" value="2"/>
</dbReference>
<dbReference type="InterPro" id="IPR000700">
    <property type="entry name" value="PAS-assoc_C"/>
</dbReference>
<accession>A0A4R3HSR6</accession>
<dbReference type="PANTHER" id="PTHR43547:SF2">
    <property type="entry name" value="HYBRID SIGNAL TRANSDUCTION HISTIDINE KINASE C"/>
    <property type="match status" value="1"/>
</dbReference>
<dbReference type="GO" id="GO:0005886">
    <property type="term" value="C:plasma membrane"/>
    <property type="evidence" value="ECO:0007669"/>
    <property type="project" value="UniProtKB-SubCell"/>
</dbReference>
<evidence type="ECO:0000256" key="3">
    <source>
        <dbReference type="ARBA" id="ARBA00012438"/>
    </source>
</evidence>
<feature type="coiled-coil region" evidence="10">
    <location>
        <begin position="117"/>
        <end position="144"/>
    </location>
</feature>
<dbReference type="FunFam" id="3.30.565.10:FF:000006">
    <property type="entry name" value="Sensor histidine kinase WalK"/>
    <property type="match status" value="1"/>
</dbReference>
<dbReference type="InterPro" id="IPR035965">
    <property type="entry name" value="PAS-like_dom_sf"/>
</dbReference>
<feature type="domain" description="PAC" evidence="14">
    <location>
        <begin position="209"/>
        <end position="261"/>
    </location>
</feature>
<dbReference type="Proteomes" id="UP000295382">
    <property type="component" value="Unassembled WGS sequence"/>
</dbReference>
<comment type="catalytic activity">
    <reaction evidence="1">
        <text>ATP + protein L-histidine = ADP + protein N-phospho-L-histidine.</text>
        <dbReference type="EC" id="2.7.13.3"/>
    </reaction>
</comment>
<evidence type="ECO:0000256" key="4">
    <source>
        <dbReference type="ARBA" id="ARBA00022553"/>
    </source>
</evidence>
<feature type="modified residue" description="4-aspartylphosphate" evidence="9">
    <location>
        <position position="562"/>
    </location>
</feature>
<keyword evidence="16" id="KW-1185">Reference proteome</keyword>
<dbReference type="SUPFAM" id="SSF52172">
    <property type="entry name" value="CheY-like"/>
    <property type="match status" value="2"/>
</dbReference>
<dbReference type="PROSITE" id="PS50112">
    <property type="entry name" value="PAS"/>
    <property type="match status" value="1"/>
</dbReference>
<dbReference type="NCBIfam" id="TIGR00229">
    <property type="entry name" value="sensory_box"/>
    <property type="match status" value="1"/>
</dbReference>
<comment type="subcellular location">
    <subcellularLocation>
        <location evidence="2">Cell inner membrane</location>
        <topology evidence="2">Multi-pass membrane protein</topology>
    </subcellularLocation>
</comment>
<dbReference type="SUPFAM" id="SSF55874">
    <property type="entry name" value="ATPase domain of HSP90 chaperone/DNA topoisomerase II/histidine kinase"/>
    <property type="match status" value="1"/>
</dbReference>
<dbReference type="CDD" id="cd00130">
    <property type="entry name" value="PAS"/>
    <property type="match status" value="1"/>
</dbReference>
<dbReference type="Pfam" id="PF00512">
    <property type="entry name" value="HisKA"/>
    <property type="match status" value="1"/>
</dbReference>
<evidence type="ECO:0000259" key="13">
    <source>
        <dbReference type="PROSITE" id="PS50112"/>
    </source>
</evidence>
<dbReference type="InterPro" id="IPR005467">
    <property type="entry name" value="His_kinase_dom"/>
</dbReference>
<reference evidence="15 16" key="1">
    <citation type="submission" date="2019-03" db="EMBL/GenBank/DDBJ databases">
        <title>Genomic Encyclopedia of Type Strains, Phase IV (KMG-IV): sequencing the most valuable type-strain genomes for metagenomic binning, comparative biology and taxonomic classification.</title>
        <authorList>
            <person name="Goeker M."/>
        </authorList>
    </citation>
    <scope>NUCLEOTIDE SEQUENCE [LARGE SCALE GENOMIC DNA]</scope>
    <source>
        <strain evidence="15 16">DSM 7445</strain>
    </source>
</reference>
<dbReference type="SMART" id="SM00387">
    <property type="entry name" value="HATPase_c"/>
    <property type="match status" value="1"/>
</dbReference>